<dbReference type="Proteomes" id="UP001454036">
    <property type="component" value="Unassembled WGS sequence"/>
</dbReference>
<dbReference type="PANTHER" id="PTHR36607:SF20">
    <property type="entry name" value="AMINOTRANSFERASE-LIKE PLANT MOBILE DOMAIN-CONTAINING PROTEIN"/>
    <property type="match status" value="1"/>
</dbReference>
<name>A0AAV3QXC7_LITER</name>
<sequence>MASFMVNGSRVSLAPPVLASIYRSLSHISLYDNPYVPPECFLAHYLFGWLGSYLHAQHIANSRPASPQMMRYHCKGRGKVYVLSEARTVLRSCPVTWKATRPDREQPFFYDDHLVQSPPDRDLFVSVRTGRICHMIGSEFIVDPYNPYRFSRQFVYVPTILGLSRSARQTEREGSSSWCSTFNVDFPIVWFSKRKRSSSSIVEDRDPKHARSVRKDISSFRGSRVASLVRRSPKKVIPDNGIRDKIVEVSSSVNRDENTELVDTGESPEFPAIEVAESCPLAFPTLTIAQGAKAILRRGAYSLWTFICDGLQGSLLRLY</sequence>
<evidence type="ECO:0000313" key="1">
    <source>
        <dbReference type="EMBL" id="GAA0168323.1"/>
    </source>
</evidence>
<keyword evidence="2" id="KW-1185">Reference proteome</keyword>
<accession>A0AAV3QXC7</accession>
<evidence type="ECO:0008006" key="3">
    <source>
        <dbReference type="Google" id="ProtNLM"/>
    </source>
</evidence>
<organism evidence="1 2">
    <name type="scientific">Lithospermum erythrorhizon</name>
    <name type="common">Purple gromwell</name>
    <name type="synonym">Lithospermum officinale var. erythrorhizon</name>
    <dbReference type="NCBI Taxonomy" id="34254"/>
    <lineage>
        <taxon>Eukaryota</taxon>
        <taxon>Viridiplantae</taxon>
        <taxon>Streptophyta</taxon>
        <taxon>Embryophyta</taxon>
        <taxon>Tracheophyta</taxon>
        <taxon>Spermatophyta</taxon>
        <taxon>Magnoliopsida</taxon>
        <taxon>eudicotyledons</taxon>
        <taxon>Gunneridae</taxon>
        <taxon>Pentapetalae</taxon>
        <taxon>asterids</taxon>
        <taxon>lamiids</taxon>
        <taxon>Boraginales</taxon>
        <taxon>Boraginaceae</taxon>
        <taxon>Boraginoideae</taxon>
        <taxon>Lithospermeae</taxon>
        <taxon>Lithospermum</taxon>
    </lineage>
</organism>
<proteinExistence type="predicted"/>
<dbReference type="AlphaFoldDB" id="A0AAV3QXC7"/>
<protein>
    <recommendedName>
        <fullName evidence="3">Aminotransferase-like plant mobile domain-containing protein</fullName>
    </recommendedName>
</protein>
<comment type="caution">
    <text evidence="1">The sequence shown here is derived from an EMBL/GenBank/DDBJ whole genome shotgun (WGS) entry which is preliminary data.</text>
</comment>
<dbReference type="EMBL" id="BAABME010006424">
    <property type="protein sequence ID" value="GAA0168323.1"/>
    <property type="molecule type" value="Genomic_DNA"/>
</dbReference>
<evidence type="ECO:0000313" key="2">
    <source>
        <dbReference type="Proteomes" id="UP001454036"/>
    </source>
</evidence>
<dbReference type="PANTHER" id="PTHR36607">
    <property type="entry name" value="1,2-DIHYDROXY-3-KETO-5-METHYLTHIOPENTENE DIOXYGENASE 4"/>
    <property type="match status" value="1"/>
</dbReference>
<gene>
    <name evidence="1" type="ORF">LIER_23068</name>
</gene>
<reference evidence="1 2" key="1">
    <citation type="submission" date="2024-01" db="EMBL/GenBank/DDBJ databases">
        <title>The complete chloroplast genome sequence of Lithospermum erythrorhizon: insights into the phylogenetic relationship among Boraginaceae species and the maternal lineages of purple gromwells.</title>
        <authorList>
            <person name="Okada T."/>
            <person name="Watanabe K."/>
        </authorList>
    </citation>
    <scope>NUCLEOTIDE SEQUENCE [LARGE SCALE GENOMIC DNA]</scope>
</reference>